<evidence type="ECO:0000256" key="1">
    <source>
        <dbReference type="ARBA" id="ARBA00022679"/>
    </source>
</evidence>
<evidence type="ECO:0000256" key="4">
    <source>
        <dbReference type="ARBA" id="ARBA00022840"/>
    </source>
</evidence>
<evidence type="ECO:0000256" key="3">
    <source>
        <dbReference type="ARBA" id="ARBA00022777"/>
    </source>
</evidence>
<reference evidence="5 6" key="1">
    <citation type="submission" date="2019-11" db="EMBL/GenBank/DDBJ databases">
        <title>Draft Genome Sequence of Plant Growth-Promoting Rhizosphere-Associated Bacteria.</title>
        <authorList>
            <person name="Vasilyev I.Y."/>
            <person name="Radchenko V."/>
            <person name="Ilnitskaya E.V."/>
        </authorList>
    </citation>
    <scope>NUCLEOTIDE SEQUENCE [LARGE SCALE GENOMIC DNA]</scope>
    <source>
        <strain evidence="5 6">VRA_07sq_f</strain>
    </source>
</reference>
<feature type="non-terminal residue" evidence="5">
    <location>
        <position position="1"/>
    </location>
</feature>
<dbReference type="EMBL" id="WKKY01001364">
    <property type="protein sequence ID" value="MSE22655.1"/>
    <property type="molecule type" value="Genomic_DNA"/>
</dbReference>
<keyword evidence="2" id="KW-0547">Nucleotide-binding</keyword>
<dbReference type="PANTHER" id="PTHR42833">
    <property type="entry name" value="URIDYLATE KINASE"/>
    <property type="match status" value="1"/>
</dbReference>
<dbReference type="AlphaFoldDB" id="A0A844EHR9"/>
<comment type="caution">
    <text evidence="5">The sequence shown here is derived from an EMBL/GenBank/DDBJ whole genome shotgun (WGS) entry which is preliminary data.</text>
</comment>
<dbReference type="PANTHER" id="PTHR42833:SF4">
    <property type="entry name" value="URIDYLATE KINASE PUMPKIN, CHLOROPLASTIC"/>
    <property type="match status" value="1"/>
</dbReference>
<dbReference type="GO" id="GO:0006225">
    <property type="term" value="P:UDP biosynthetic process"/>
    <property type="evidence" value="ECO:0007669"/>
    <property type="project" value="TreeGrafter"/>
</dbReference>
<dbReference type="GO" id="GO:0005524">
    <property type="term" value="F:ATP binding"/>
    <property type="evidence" value="ECO:0007669"/>
    <property type="project" value="UniProtKB-KW"/>
</dbReference>
<dbReference type="EC" id="2.7.4.22" evidence="5"/>
<sequence>TDKDAVKFDTLSYMDILEKGLKVMDSTASSLSMDNHIPLVVFNLNKPGNIRKVVTGESIGTTVKEK</sequence>
<accession>A0A844EHR9</accession>
<dbReference type="InterPro" id="IPR036393">
    <property type="entry name" value="AceGlu_kinase-like_sf"/>
</dbReference>
<evidence type="ECO:0000256" key="2">
    <source>
        <dbReference type="ARBA" id="ARBA00022741"/>
    </source>
</evidence>
<evidence type="ECO:0000313" key="6">
    <source>
        <dbReference type="Proteomes" id="UP000491237"/>
    </source>
</evidence>
<dbReference type="Proteomes" id="UP000491237">
    <property type="component" value="Unassembled WGS sequence"/>
</dbReference>
<protein>
    <submittedName>
        <fullName evidence="5">UMP kinase</fullName>
        <ecNumber evidence="5">2.7.4.22</ecNumber>
    </submittedName>
</protein>
<dbReference type="SUPFAM" id="SSF53633">
    <property type="entry name" value="Carbamate kinase-like"/>
    <property type="match status" value="1"/>
</dbReference>
<dbReference type="Gene3D" id="3.40.1160.10">
    <property type="entry name" value="Acetylglutamate kinase-like"/>
    <property type="match status" value="1"/>
</dbReference>
<keyword evidence="1 5" id="KW-0808">Transferase</keyword>
<name>A0A844EHR9_9LACO</name>
<keyword evidence="4" id="KW-0067">ATP-binding</keyword>
<gene>
    <name evidence="5" type="primary">pyrH</name>
    <name evidence="5" type="ORF">GKC44_15775</name>
</gene>
<proteinExistence type="predicted"/>
<keyword evidence="3 5" id="KW-0418">Kinase</keyword>
<dbReference type="GO" id="GO:0033862">
    <property type="term" value="F:UMP kinase activity"/>
    <property type="evidence" value="ECO:0007669"/>
    <property type="project" value="UniProtKB-EC"/>
</dbReference>
<organism evidence="5 6">
    <name type="scientific">Lentilactobacillus parabuchneri</name>
    <dbReference type="NCBI Taxonomy" id="152331"/>
    <lineage>
        <taxon>Bacteria</taxon>
        <taxon>Bacillati</taxon>
        <taxon>Bacillota</taxon>
        <taxon>Bacilli</taxon>
        <taxon>Lactobacillales</taxon>
        <taxon>Lactobacillaceae</taxon>
        <taxon>Lentilactobacillus</taxon>
    </lineage>
</organism>
<evidence type="ECO:0000313" key="5">
    <source>
        <dbReference type="EMBL" id="MSE22655.1"/>
    </source>
</evidence>